<dbReference type="SMART" id="SM01361">
    <property type="entry name" value="A2M_recep"/>
    <property type="match status" value="1"/>
</dbReference>
<evidence type="ECO:0008006" key="10">
    <source>
        <dbReference type="Google" id="ProtNLM"/>
    </source>
</evidence>
<dbReference type="SMART" id="SM01419">
    <property type="entry name" value="Thiol-ester_cl"/>
    <property type="match status" value="1"/>
</dbReference>
<dbReference type="Gene3D" id="2.60.40.10">
    <property type="entry name" value="Immunoglobulins"/>
    <property type="match status" value="2"/>
</dbReference>
<dbReference type="Gene3D" id="2.60.40.690">
    <property type="entry name" value="Alpha-macroglobulin, receptor-binding domain"/>
    <property type="match status" value="1"/>
</dbReference>
<dbReference type="FunFam" id="2.60.40.1930:FF:000001">
    <property type="entry name" value="CD109 isoform 3"/>
    <property type="match status" value="1"/>
</dbReference>
<dbReference type="SUPFAM" id="SSF49410">
    <property type="entry name" value="Alpha-macroglobulin receptor domain"/>
    <property type="match status" value="1"/>
</dbReference>
<keyword evidence="1" id="KW-0732">Signal</keyword>
<keyword evidence="2" id="KW-0882">Thioester bond</keyword>
<dbReference type="STRING" id="400727.A0A2T7PMK9"/>
<dbReference type="Gene3D" id="2.60.40.1930">
    <property type="match status" value="2"/>
</dbReference>
<dbReference type="InterPro" id="IPR011625">
    <property type="entry name" value="A2M_N_BRD"/>
</dbReference>
<dbReference type="SMART" id="SM01359">
    <property type="entry name" value="A2M_N_2"/>
    <property type="match status" value="1"/>
</dbReference>
<sequence length="1358" mass="149425">MATRRKCLSRFANNESLAVVASASSQRVYGGKPQVINLMIPRNLNVVGGERPSGYEVRVKAIGDVNFDQSAPVTLEDKSFSIFIQTDKAIYKPGQTVMMRILAMNSDLSVLKAPMDVFIKDPEDNIVRQWKQVEADGTSVVQLDMVTSTSPRLGNWTVVVKMLGLNETQSFLIDKYVLPKFEASLRVPKKVLTTGGISGTASAKYTFGKPLTEARVSVAVRLQTTANSPNITSTGKLDAAGEFTFSFTNAQLLALSTQTFFMRSLEDKQAEVVAIVTDDSTEHRVNTTATVAFEKFEANVEFLPITTNSFKPGLPYTVYLSVTKYDGTFFPTTESAKVTFDFTTAQGRNITIRTQNLQANGLLRVDQTFPKDADRITIQAQMKNYIAIKSLDKAYSPSNNFLKVVMSSERPKVGEVVNFKAFMTENVAKIYYQVYSKGIMVSEFTADSSHEQGEETFPVSFLVEDVMVPNARLLVFYFRPDKEVVVDSISFKVEGSSENPITEQLVAYDYGNDYRELWQYMSSSGWPYSVKGTDAKDTDVHMLTDGTISDKLAIRTSTVHTSTIRTSTVRTSTTRAPVTPAGFLNRWSSTWIPSLVVSPLIPWLQPSRNYDARGGGMLAVSNFDGFVGGSPTEFIDVPSVIETNKKTEMKVPKIRTFFPERWLWDMVTIGSSGTLEKYVVAPDTITTWLTTAFAVHPLYGLSVTPQASQMRMTLGQADGLENVVLEPAAGDPSKLLETRRSVRPNTTQEADFCFTPTKLGNLPIRVNLTSSVHGDGVEHILMVEPEGSPAVRTVSVFLDAKPNVVFSKSVPLNFPSTAVRGSQVITVRISGNLLVPVISNLEKLLRLPTGCGEQNMILFAPNVFLINYLQRTNTYTTALGAQAQNFMLTGYQKELTFQRKDGSFSTWGKNDPSGSMLTAFVTKCFVQAMALKNNVITIDSKTVRSSIQWITTLQKNDGSFPEPGNVVHKEMQSGSAQGEAMTAFVLISLAEASVKFQGLSPGEQQSNSISKARDYLEARLNVLTDPYDLAIVTYALHLVRSGSKDIAFELLQKKIITSEFLSLHWERNQQSAALNIEMTSYGLLTYILRSDVAGAMPILRWLMELRGPNGGFISTQDTVVGLQALGEMAAANHNPVAVPFTVTVSWSSGGQAFKKDLTIDDSTKMLLQTVDVTIVNGNIPSEVQISASTSGTFTQFPEAKVVMEYNINDSTTSEIFQITYQVVKASVKTFTVVVEAKRVDGKQGGMTLLEVGIPTGFSVDLTHPSYSVPTSKLQEQGHRKYILYYDEVNASGVRASLPMSVSQGIPVNTQPVPIKIYDYYEPGGKQQLTVYYQLSQKKVFVCDSVAKYKDCSSGSLPG</sequence>
<reference evidence="8 9" key="1">
    <citation type="submission" date="2018-04" db="EMBL/GenBank/DDBJ databases">
        <title>The genome of golden apple snail Pomacea canaliculata provides insight into stress tolerance and invasive adaptation.</title>
        <authorList>
            <person name="Liu C."/>
            <person name="Liu B."/>
            <person name="Ren Y."/>
            <person name="Zhang Y."/>
            <person name="Wang H."/>
            <person name="Li S."/>
            <person name="Jiang F."/>
            <person name="Yin L."/>
            <person name="Zhang G."/>
            <person name="Qian W."/>
            <person name="Fan W."/>
        </authorList>
    </citation>
    <scope>NUCLEOTIDE SEQUENCE [LARGE SCALE GENOMIC DNA]</scope>
    <source>
        <strain evidence="8">SZHN2017</strain>
        <tissue evidence="8">Muscle</tissue>
    </source>
</reference>
<dbReference type="PANTHER" id="PTHR11412">
    <property type="entry name" value="MACROGLOBULIN / COMPLEMENT"/>
    <property type="match status" value="1"/>
</dbReference>
<dbReference type="Gene3D" id="2.20.130.20">
    <property type="match status" value="1"/>
</dbReference>
<protein>
    <recommendedName>
        <fullName evidence="10">CD109 antigen</fullName>
    </recommendedName>
</protein>
<keyword evidence="9" id="KW-1185">Reference proteome</keyword>
<dbReference type="Gene3D" id="2.60.120.1540">
    <property type="match status" value="1"/>
</dbReference>
<dbReference type="InterPro" id="IPR050473">
    <property type="entry name" value="A2M/Complement_sys"/>
</dbReference>
<evidence type="ECO:0000259" key="6">
    <source>
        <dbReference type="SMART" id="SM01360"/>
    </source>
</evidence>
<evidence type="ECO:0000256" key="1">
    <source>
        <dbReference type="ARBA" id="ARBA00022729"/>
    </source>
</evidence>
<keyword evidence="3" id="KW-1015">Disulfide bond</keyword>
<organism evidence="8 9">
    <name type="scientific">Pomacea canaliculata</name>
    <name type="common">Golden apple snail</name>
    <dbReference type="NCBI Taxonomy" id="400727"/>
    <lineage>
        <taxon>Eukaryota</taxon>
        <taxon>Metazoa</taxon>
        <taxon>Spiralia</taxon>
        <taxon>Lophotrochozoa</taxon>
        <taxon>Mollusca</taxon>
        <taxon>Gastropoda</taxon>
        <taxon>Caenogastropoda</taxon>
        <taxon>Architaenioglossa</taxon>
        <taxon>Ampullarioidea</taxon>
        <taxon>Ampullariidae</taxon>
        <taxon>Pomacea</taxon>
    </lineage>
</organism>
<dbReference type="OrthoDB" id="9998011at2759"/>
<dbReference type="InterPro" id="IPR036595">
    <property type="entry name" value="A-macroglobulin_rcpt-bd_sf"/>
</dbReference>
<evidence type="ECO:0000313" key="8">
    <source>
        <dbReference type="EMBL" id="PVD34642.1"/>
    </source>
</evidence>
<dbReference type="InterPro" id="IPR001599">
    <property type="entry name" value="Macroglobln_a2"/>
</dbReference>
<evidence type="ECO:0000313" key="9">
    <source>
        <dbReference type="Proteomes" id="UP000245119"/>
    </source>
</evidence>
<gene>
    <name evidence="8" type="ORF">C0Q70_05919</name>
</gene>
<dbReference type="InterPro" id="IPR047565">
    <property type="entry name" value="Alpha-macroglob_thiol-ester_cl"/>
</dbReference>
<dbReference type="Pfam" id="PF07677">
    <property type="entry name" value="A2M_recep"/>
    <property type="match status" value="1"/>
</dbReference>
<dbReference type="InterPro" id="IPR009048">
    <property type="entry name" value="A-macroglobulin_rcpt-bd"/>
</dbReference>
<dbReference type="Proteomes" id="UP000245119">
    <property type="component" value="Linkage Group LG3"/>
</dbReference>
<evidence type="ECO:0000259" key="7">
    <source>
        <dbReference type="SMART" id="SM01361"/>
    </source>
</evidence>
<dbReference type="Pfam" id="PF07703">
    <property type="entry name" value="A2M_BRD"/>
    <property type="match status" value="1"/>
</dbReference>
<proteinExistence type="predicted"/>
<dbReference type="Pfam" id="PF01835">
    <property type="entry name" value="MG2"/>
    <property type="match status" value="1"/>
</dbReference>
<keyword evidence="4" id="KW-0325">Glycoprotein</keyword>
<dbReference type="InterPro" id="IPR041555">
    <property type="entry name" value="MG3"/>
</dbReference>
<dbReference type="InterPro" id="IPR008930">
    <property type="entry name" value="Terpenoid_cyclase/PrenylTrfase"/>
</dbReference>
<comment type="caution">
    <text evidence="8">The sequence shown here is derived from an EMBL/GenBank/DDBJ whole genome shotgun (WGS) entry which is preliminary data.</text>
</comment>
<dbReference type="Gene3D" id="2.60.40.1940">
    <property type="match status" value="1"/>
</dbReference>
<evidence type="ECO:0000259" key="5">
    <source>
        <dbReference type="SMART" id="SM01359"/>
    </source>
</evidence>
<evidence type="ECO:0000256" key="3">
    <source>
        <dbReference type="ARBA" id="ARBA00023157"/>
    </source>
</evidence>
<evidence type="ECO:0000256" key="4">
    <source>
        <dbReference type="ARBA" id="ARBA00023180"/>
    </source>
</evidence>
<feature type="domain" description="Alpha-2-macroglobulin bait region" evidence="5">
    <location>
        <begin position="402"/>
        <end position="543"/>
    </location>
</feature>
<name>A0A2T7PMK9_POMCA</name>
<dbReference type="InterPro" id="IPR019742">
    <property type="entry name" value="MacrogloblnA2_CS"/>
</dbReference>
<dbReference type="InterPro" id="IPR013783">
    <property type="entry name" value="Ig-like_fold"/>
</dbReference>
<dbReference type="EMBL" id="PZQS01000003">
    <property type="protein sequence ID" value="PVD34642.1"/>
    <property type="molecule type" value="Genomic_DNA"/>
</dbReference>
<dbReference type="Gene3D" id="1.50.10.20">
    <property type="match status" value="1"/>
</dbReference>
<dbReference type="GO" id="GO:0005615">
    <property type="term" value="C:extracellular space"/>
    <property type="evidence" value="ECO:0007669"/>
    <property type="project" value="InterPro"/>
</dbReference>
<accession>A0A2T7PMK9</accession>
<dbReference type="SUPFAM" id="SSF48239">
    <property type="entry name" value="Terpenoid cyclases/Protein prenyltransferases"/>
    <property type="match status" value="1"/>
</dbReference>
<dbReference type="Pfam" id="PF17791">
    <property type="entry name" value="MG3"/>
    <property type="match status" value="1"/>
</dbReference>
<feature type="domain" description="Alpha-2-macroglobulin" evidence="6">
    <location>
        <begin position="661"/>
        <end position="798"/>
    </location>
</feature>
<feature type="domain" description="Alpha-macroglobulin receptor-binding" evidence="7">
    <location>
        <begin position="1244"/>
        <end position="1332"/>
    </location>
</feature>
<dbReference type="SMART" id="SM01360">
    <property type="entry name" value="A2M"/>
    <property type="match status" value="1"/>
</dbReference>
<dbReference type="PANTHER" id="PTHR11412:SF136">
    <property type="entry name" value="CD109 ANTIGEN"/>
    <property type="match status" value="1"/>
</dbReference>
<dbReference type="InterPro" id="IPR002890">
    <property type="entry name" value="MG2"/>
</dbReference>
<evidence type="ECO:0000256" key="2">
    <source>
        <dbReference type="ARBA" id="ARBA00022966"/>
    </source>
</evidence>
<dbReference type="GO" id="GO:0004866">
    <property type="term" value="F:endopeptidase inhibitor activity"/>
    <property type="evidence" value="ECO:0007669"/>
    <property type="project" value="InterPro"/>
</dbReference>
<dbReference type="Pfam" id="PF07678">
    <property type="entry name" value="TED_complement"/>
    <property type="match status" value="1"/>
</dbReference>
<dbReference type="PROSITE" id="PS00477">
    <property type="entry name" value="ALPHA_2_MACROGLOBULIN"/>
    <property type="match status" value="1"/>
</dbReference>
<dbReference type="Pfam" id="PF00207">
    <property type="entry name" value="A2M"/>
    <property type="match status" value="1"/>
</dbReference>
<dbReference type="InterPro" id="IPR011626">
    <property type="entry name" value="Alpha-macroglobulin_TED"/>
</dbReference>